<evidence type="ECO:0000256" key="1">
    <source>
        <dbReference type="SAM" id="SignalP"/>
    </source>
</evidence>
<keyword evidence="1" id="KW-0732">Signal</keyword>
<proteinExistence type="predicted"/>
<dbReference type="GeneID" id="83211933"/>
<dbReference type="RefSeq" id="XP_058344840.1">
    <property type="nucleotide sequence ID" value="XM_058484579.1"/>
</dbReference>
<dbReference type="EMBL" id="JARTCD010000016">
    <property type="protein sequence ID" value="KAJ8659927.1"/>
    <property type="molecule type" value="Genomic_DNA"/>
</dbReference>
<evidence type="ECO:0000313" key="2">
    <source>
        <dbReference type="EMBL" id="KAJ8659927.1"/>
    </source>
</evidence>
<accession>A0AAD7V8L2</accession>
<dbReference type="AlphaFoldDB" id="A0AAD7V8L2"/>
<sequence>MKFISLLSAVLVFVLSAANAEKEVATLEFLPAPRIFPPLYRIRADFSKSRTSHEITLITKERNWLASFPERSSGEVEYDQLPSGQYSAIINDNDAKGGDKTFRIDLTRPGAEFHYEGTSVADEAVEGLQADAHVRAMSAGDY</sequence>
<feature type="signal peptide" evidence="1">
    <location>
        <begin position="1"/>
        <end position="20"/>
    </location>
</feature>
<keyword evidence="3" id="KW-1185">Reference proteome</keyword>
<protein>
    <submittedName>
        <fullName evidence="2">Uncharacterized protein</fullName>
    </submittedName>
</protein>
<name>A0AAD7V8L2_9FUNG</name>
<evidence type="ECO:0000313" key="3">
    <source>
        <dbReference type="Proteomes" id="UP001234581"/>
    </source>
</evidence>
<dbReference type="Proteomes" id="UP001234581">
    <property type="component" value="Unassembled WGS sequence"/>
</dbReference>
<organism evidence="2 3">
    <name type="scientific">Lichtheimia ornata</name>
    <dbReference type="NCBI Taxonomy" id="688661"/>
    <lineage>
        <taxon>Eukaryota</taxon>
        <taxon>Fungi</taxon>
        <taxon>Fungi incertae sedis</taxon>
        <taxon>Mucoromycota</taxon>
        <taxon>Mucoromycotina</taxon>
        <taxon>Mucoromycetes</taxon>
        <taxon>Mucorales</taxon>
        <taxon>Lichtheimiaceae</taxon>
        <taxon>Lichtheimia</taxon>
    </lineage>
</organism>
<feature type="chain" id="PRO_5042238249" evidence="1">
    <location>
        <begin position="21"/>
        <end position="142"/>
    </location>
</feature>
<reference evidence="2 3" key="1">
    <citation type="submission" date="2023-03" db="EMBL/GenBank/DDBJ databases">
        <title>Genome sequence of Lichtheimia ornata CBS 291.66.</title>
        <authorList>
            <person name="Mohabir J.T."/>
            <person name="Shea T.P."/>
            <person name="Kurbessoian T."/>
            <person name="Berby B."/>
            <person name="Fontaine J."/>
            <person name="Livny J."/>
            <person name="Gnirke A."/>
            <person name="Stajich J.E."/>
            <person name="Cuomo C.A."/>
        </authorList>
    </citation>
    <scope>NUCLEOTIDE SEQUENCE [LARGE SCALE GENOMIC DNA]</scope>
    <source>
        <strain evidence="2">CBS 291.66</strain>
    </source>
</reference>
<gene>
    <name evidence="2" type="ORF">O0I10_004520</name>
</gene>
<comment type="caution">
    <text evidence="2">The sequence shown here is derived from an EMBL/GenBank/DDBJ whole genome shotgun (WGS) entry which is preliminary data.</text>
</comment>